<evidence type="ECO:0000313" key="2">
    <source>
        <dbReference type="Proteomes" id="UP001283361"/>
    </source>
</evidence>
<reference evidence="1" key="1">
    <citation type="journal article" date="2023" name="G3 (Bethesda)">
        <title>A reference genome for the long-term kleptoplast-retaining sea slug Elysia crispata morphotype clarki.</title>
        <authorList>
            <person name="Eastman K.E."/>
            <person name="Pendleton A.L."/>
            <person name="Shaikh M.A."/>
            <person name="Suttiyut T."/>
            <person name="Ogas R."/>
            <person name="Tomko P."/>
            <person name="Gavelis G."/>
            <person name="Widhalm J.R."/>
            <person name="Wisecaver J.H."/>
        </authorList>
    </citation>
    <scope>NUCLEOTIDE SEQUENCE</scope>
    <source>
        <strain evidence="1">ECLA1</strain>
    </source>
</reference>
<sequence>MEILKPACLNRFSNLIVVGILSDITPRDLLVLFCGRESCSAGRKGDIHRSLTPGHNWCLPELVLTSQPIIKGYSRFLSSALSAVWFRNRRTLIETNSAQFFNFRTSPHILSTAFRVFYGSVRCWVLA</sequence>
<dbReference type="Proteomes" id="UP001283361">
    <property type="component" value="Unassembled WGS sequence"/>
</dbReference>
<comment type="caution">
    <text evidence="1">The sequence shown here is derived from an EMBL/GenBank/DDBJ whole genome shotgun (WGS) entry which is preliminary data.</text>
</comment>
<proteinExistence type="predicted"/>
<name>A0AAE1DL01_9GAST</name>
<protein>
    <submittedName>
        <fullName evidence="1">Uncharacterized protein</fullName>
    </submittedName>
</protein>
<keyword evidence="2" id="KW-1185">Reference proteome</keyword>
<organism evidence="1 2">
    <name type="scientific">Elysia crispata</name>
    <name type="common">lettuce slug</name>
    <dbReference type="NCBI Taxonomy" id="231223"/>
    <lineage>
        <taxon>Eukaryota</taxon>
        <taxon>Metazoa</taxon>
        <taxon>Spiralia</taxon>
        <taxon>Lophotrochozoa</taxon>
        <taxon>Mollusca</taxon>
        <taxon>Gastropoda</taxon>
        <taxon>Heterobranchia</taxon>
        <taxon>Euthyneura</taxon>
        <taxon>Panpulmonata</taxon>
        <taxon>Sacoglossa</taxon>
        <taxon>Placobranchoidea</taxon>
        <taxon>Plakobranchidae</taxon>
        <taxon>Elysia</taxon>
    </lineage>
</organism>
<gene>
    <name evidence="1" type="ORF">RRG08_040905</name>
</gene>
<accession>A0AAE1DL01</accession>
<dbReference type="AlphaFoldDB" id="A0AAE1DL01"/>
<dbReference type="EMBL" id="JAWDGP010003436">
    <property type="protein sequence ID" value="KAK3774302.1"/>
    <property type="molecule type" value="Genomic_DNA"/>
</dbReference>
<evidence type="ECO:0000313" key="1">
    <source>
        <dbReference type="EMBL" id="KAK3774302.1"/>
    </source>
</evidence>